<feature type="compositionally biased region" description="Polar residues" evidence="1">
    <location>
        <begin position="336"/>
        <end position="348"/>
    </location>
</feature>
<feature type="region of interest" description="Disordered" evidence="1">
    <location>
        <begin position="82"/>
        <end position="406"/>
    </location>
</feature>
<feature type="compositionally biased region" description="Basic and acidic residues" evidence="1">
    <location>
        <begin position="82"/>
        <end position="132"/>
    </location>
</feature>
<dbReference type="STRING" id="230819.A0A5C3L5U1"/>
<organism evidence="2 3">
    <name type="scientific">Coprinopsis marcescibilis</name>
    <name type="common">Agaric fungus</name>
    <name type="synonym">Psathyrella marcescibilis</name>
    <dbReference type="NCBI Taxonomy" id="230819"/>
    <lineage>
        <taxon>Eukaryota</taxon>
        <taxon>Fungi</taxon>
        <taxon>Dikarya</taxon>
        <taxon>Basidiomycota</taxon>
        <taxon>Agaricomycotina</taxon>
        <taxon>Agaricomycetes</taxon>
        <taxon>Agaricomycetidae</taxon>
        <taxon>Agaricales</taxon>
        <taxon>Agaricineae</taxon>
        <taxon>Psathyrellaceae</taxon>
        <taxon>Coprinopsis</taxon>
    </lineage>
</organism>
<feature type="compositionally biased region" description="Low complexity" evidence="1">
    <location>
        <begin position="284"/>
        <end position="293"/>
    </location>
</feature>
<feature type="compositionally biased region" description="Acidic residues" evidence="1">
    <location>
        <begin position="248"/>
        <end position="269"/>
    </location>
</feature>
<evidence type="ECO:0000313" key="2">
    <source>
        <dbReference type="EMBL" id="TFK28130.1"/>
    </source>
</evidence>
<protein>
    <submittedName>
        <fullName evidence="2">Uncharacterized protein</fullName>
    </submittedName>
</protein>
<name>A0A5C3L5U1_COPMA</name>
<evidence type="ECO:0000256" key="1">
    <source>
        <dbReference type="SAM" id="MobiDB-lite"/>
    </source>
</evidence>
<dbReference type="Proteomes" id="UP000307440">
    <property type="component" value="Unassembled WGS sequence"/>
</dbReference>
<feature type="compositionally biased region" description="Basic residues" evidence="1">
    <location>
        <begin position="16"/>
        <end position="35"/>
    </location>
</feature>
<dbReference type="EMBL" id="ML210158">
    <property type="protein sequence ID" value="TFK28130.1"/>
    <property type="molecule type" value="Genomic_DNA"/>
</dbReference>
<feature type="compositionally biased region" description="Basic and acidic residues" evidence="1">
    <location>
        <begin position="142"/>
        <end position="175"/>
    </location>
</feature>
<feature type="region of interest" description="Disordered" evidence="1">
    <location>
        <begin position="1"/>
        <end position="35"/>
    </location>
</feature>
<proteinExistence type="predicted"/>
<reference evidence="2 3" key="1">
    <citation type="journal article" date="2019" name="Nat. Ecol. Evol.">
        <title>Megaphylogeny resolves global patterns of mushroom evolution.</title>
        <authorList>
            <person name="Varga T."/>
            <person name="Krizsan K."/>
            <person name="Foldi C."/>
            <person name="Dima B."/>
            <person name="Sanchez-Garcia M."/>
            <person name="Sanchez-Ramirez S."/>
            <person name="Szollosi G.J."/>
            <person name="Szarkandi J.G."/>
            <person name="Papp V."/>
            <person name="Albert L."/>
            <person name="Andreopoulos W."/>
            <person name="Angelini C."/>
            <person name="Antonin V."/>
            <person name="Barry K.W."/>
            <person name="Bougher N.L."/>
            <person name="Buchanan P."/>
            <person name="Buyck B."/>
            <person name="Bense V."/>
            <person name="Catcheside P."/>
            <person name="Chovatia M."/>
            <person name="Cooper J."/>
            <person name="Damon W."/>
            <person name="Desjardin D."/>
            <person name="Finy P."/>
            <person name="Geml J."/>
            <person name="Haridas S."/>
            <person name="Hughes K."/>
            <person name="Justo A."/>
            <person name="Karasinski D."/>
            <person name="Kautmanova I."/>
            <person name="Kiss B."/>
            <person name="Kocsube S."/>
            <person name="Kotiranta H."/>
            <person name="LaButti K.M."/>
            <person name="Lechner B.E."/>
            <person name="Liimatainen K."/>
            <person name="Lipzen A."/>
            <person name="Lukacs Z."/>
            <person name="Mihaltcheva S."/>
            <person name="Morgado L.N."/>
            <person name="Niskanen T."/>
            <person name="Noordeloos M.E."/>
            <person name="Ohm R.A."/>
            <person name="Ortiz-Santana B."/>
            <person name="Ovrebo C."/>
            <person name="Racz N."/>
            <person name="Riley R."/>
            <person name="Savchenko A."/>
            <person name="Shiryaev A."/>
            <person name="Soop K."/>
            <person name="Spirin V."/>
            <person name="Szebenyi C."/>
            <person name="Tomsovsky M."/>
            <person name="Tulloss R.E."/>
            <person name="Uehling J."/>
            <person name="Grigoriev I.V."/>
            <person name="Vagvolgyi C."/>
            <person name="Papp T."/>
            <person name="Martin F.M."/>
            <person name="Miettinen O."/>
            <person name="Hibbett D.S."/>
            <person name="Nagy L.G."/>
        </authorList>
    </citation>
    <scope>NUCLEOTIDE SEQUENCE [LARGE SCALE GENOMIC DNA]</scope>
    <source>
        <strain evidence="2 3">CBS 121175</strain>
    </source>
</reference>
<dbReference type="AlphaFoldDB" id="A0A5C3L5U1"/>
<keyword evidence="3" id="KW-1185">Reference proteome</keyword>
<feature type="compositionally biased region" description="Low complexity" evidence="1">
    <location>
        <begin position="176"/>
        <end position="186"/>
    </location>
</feature>
<sequence>MNSGRRKKICSNPFVTRRRTGKPPRKSYTLSKRRKRNFKYNTLSEEHAKLEASLATVNAKRYNDELKRTKADLQRQLDEWQNLEKKEGNEADSQRKQRVTAETELKRLKDQSEKERKEAEKRINKLEQKAEGLEDVIQELKSAMKDRDRESEASEKKLQKQIQKLKDDLEAERARVAASPVRRPSAPITAEVIDEEEPKKQTRGKKRTASVKPASKAASDDEVEPVAGPSKQPSKTGRKRNSKPTQVAEEEPEAELDEPEEEHEPEPEPEPVQKGKKGKEKAPPSKGKPASKAAAKRKAASNNGETPAAEEPTAKKRKGTVTKAPSTAPVSPPPGTSKSQSESPTEQPQPKKKRKLNVFPSKQQGGAFNINLGDPNGLEIPSMLSPIKDSDPVPQRTSMLGRLFGK</sequence>
<evidence type="ECO:0000313" key="3">
    <source>
        <dbReference type="Proteomes" id="UP000307440"/>
    </source>
</evidence>
<gene>
    <name evidence="2" type="ORF">FA15DRAFT_88244</name>
</gene>
<accession>A0A5C3L5U1</accession>
<dbReference type="OrthoDB" id="2681654at2759"/>